<reference evidence="3" key="1">
    <citation type="submission" date="2021-02" db="EMBL/GenBank/DDBJ databases">
        <title>Natrosporangium hydrolyticum gen. nov., sp. nov, a haloalkaliphilic actinobacterium from a soda solonchak soil.</title>
        <authorList>
            <person name="Sorokin D.Y."/>
            <person name="Khijniak T.V."/>
            <person name="Zakharycheva A.P."/>
            <person name="Boueva O.V."/>
            <person name="Ariskina E.V."/>
            <person name="Hahnke R.L."/>
            <person name="Bunk B."/>
            <person name="Sproer C."/>
            <person name="Schumann P."/>
            <person name="Evtushenko L.I."/>
            <person name="Kublanov I.V."/>
        </authorList>
    </citation>
    <scope>NUCLEOTIDE SEQUENCE</scope>
    <source>
        <strain evidence="3">DSM 106523</strain>
    </source>
</reference>
<keyword evidence="4" id="KW-1185">Reference proteome</keyword>
<keyword evidence="1 2" id="KW-0378">Hydrolase</keyword>
<dbReference type="KEGG" id="nhy:JQS43_23670"/>
<feature type="short sequence motif" description="HXTX 2" evidence="2">
    <location>
        <begin position="137"/>
        <end position="140"/>
    </location>
</feature>
<dbReference type="RefSeq" id="WP_239676584.1">
    <property type="nucleotide sequence ID" value="NZ_CP070499.1"/>
</dbReference>
<dbReference type="Proteomes" id="UP000662857">
    <property type="component" value="Chromosome"/>
</dbReference>
<dbReference type="SUPFAM" id="SSF55144">
    <property type="entry name" value="LigT-like"/>
    <property type="match status" value="1"/>
</dbReference>
<dbReference type="EC" id="3.1.4.58" evidence="2"/>
<evidence type="ECO:0000313" key="4">
    <source>
        <dbReference type="Proteomes" id="UP000662857"/>
    </source>
</evidence>
<dbReference type="EMBL" id="CP070499">
    <property type="protein sequence ID" value="QSB14449.1"/>
    <property type="molecule type" value="Genomic_DNA"/>
</dbReference>
<dbReference type="GO" id="GO:0008664">
    <property type="term" value="F:RNA 2',3'-cyclic 3'-phosphodiesterase activity"/>
    <property type="evidence" value="ECO:0007669"/>
    <property type="project" value="UniProtKB-EC"/>
</dbReference>
<gene>
    <name evidence="3" type="primary">thpR</name>
    <name evidence="3" type="ORF">JQS43_23670</name>
</gene>
<evidence type="ECO:0000256" key="2">
    <source>
        <dbReference type="HAMAP-Rule" id="MF_01940"/>
    </source>
</evidence>
<dbReference type="InterPro" id="IPR004175">
    <property type="entry name" value="RNA_CPDase"/>
</dbReference>
<dbReference type="Pfam" id="PF13563">
    <property type="entry name" value="2_5_RNA_ligase2"/>
    <property type="match status" value="1"/>
</dbReference>
<comment type="similarity">
    <text evidence="2">Belongs to the 2H phosphoesterase superfamily. ThpR family.</text>
</comment>
<organism evidence="3 4">
    <name type="scientific">Natronosporangium hydrolyticum</name>
    <dbReference type="NCBI Taxonomy" id="2811111"/>
    <lineage>
        <taxon>Bacteria</taxon>
        <taxon>Bacillati</taxon>
        <taxon>Actinomycetota</taxon>
        <taxon>Actinomycetes</taxon>
        <taxon>Micromonosporales</taxon>
        <taxon>Micromonosporaceae</taxon>
        <taxon>Natronosporangium</taxon>
    </lineage>
</organism>
<dbReference type="GO" id="GO:0004113">
    <property type="term" value="F:2',3'-cyclic-nucleotide 3'-phosphodiesterase activity"/>
    <property type="evidence" value="ECO:0007669"/>
    <property type="project" value="InterPro"/>
</dbReference>
<comment type="function">
    <text evidence="2">Hydrolyzes RNA 2',3'-cyclic phosphodiester to an RNA 2'-phosphomonoester.</text>
</comment>
<feature type="active site" description="Proton acceptor" evidence="2">
    <location>
        <position position="137"/>
    </location>
</feature>
<dbReference type="HAMAP" id="MF_01940">
    <property type="entry name" value="RNA_CPDase"/>
    <property type="match status" value="1"/>
</dbReference>
<accession>A0A895YG39</accession>
<dbReference type="AlphaFoldDB" id="A0A895YG39"/>
<comment type="catalytic activity">
    <reaction evidence="2">
        <text>a 3'-end 2',3'-cyclophospho-ribonucleotide-RNA + H2O = a 3'-end 2'-phospho-ribonucleotide-RNA + H(+)</text>
        <dbReference type="Rhea" id="RHEA:11828"/>
        <dbReference type="Rhea" id="RHEA-COMP:10464"/>
        <dbReference type="Rhea" id="RHEA-COMP:17353"/>
        <dbReference type="ChEBI" id="CHEBI:15377"/>
        <dbReference type="ChEBI" id="CHEBI:15378"/>
        <dbReference type="ChEBI" id="CHEBI:83064"/>
        <dbReference type="ChEBI" id="CHEBI:173113"/>
        <dbReference type="EC" id="3.1.4.58"/>
    </reaction>
</comment>
<dbReference type="InterPro" id="IPR009097">
    <property type="entry name" value="Cyclic_Pdiesterase"/>
</dbReference>
<protein>
    <recommendedName>
        <fullName evidence="2">RNA 2',3'-cyclic phosphodiesterase</fullName>
        <shortName evidence="2">RNA 2',3'-CPDase</shortName>
        <ecNumber evidence="2">3.1.4.58</ecNumber>
    </recommendedName>
</protein>
<name>A0A895YG39_9ACTN</name>
<sequence length="203" mass="22027">MRLFVAIYPPATALDHLAEYVQRLRLGRATAAGSRVGLTARPSWHVTLAFLGEVPDSGVPAAAAALDTGVARWRARSEPVPRLRLAGGGRFGRRRFTVLWVGLDGDRAGLRDVATEVQRALWEAELAIDDRKPFRPHLTIARPGDRLPVADLDADLSALAEYTGPEWPVASVMLVRSHLGPKPVYDPLVRIPLPPAPSAPIMS</sequence>
<evidence type="ECO:0000256" key="1">
    <source>
        <dbReference type="ARBA" id="ARBA00022801"/>
    </source>
</evidence>
<dbReference type="Gene3D" id="3.90.1140.10">
    <property type="entry name" value="Cyclic phosphodiesterase"/>
    <property type="match status" value="1"/>
</dbReference>
<proteinExistence type="inferred from homology"/>
<feature type="active site" description="Proton donor" evidence="2">
    <location>
        <position position="45"/>
    </location>
</feature>
<dbReference type="PANTHER" id="PTHR35561:SF1">
    <property type="entry name" value="RNA 2',3'-CYCLIC PHOSPHODIESTERASE"/>
    <property type="match status" value="1"/>
</dbReference>
<feature type="short sequence motif" description="HXTX 1" evidence="2">
    <location>
        <begin position="45"/>
        <end position="48"/>
    </location>
</feature>
<evidence type="ECO:0000313" key="3">
    <source>
        <dbReference type="EMBL" id="QSB14449.1"/>
    </source>
</evidence>
<dbReference type="NCBIfam" id="TIGR02258">
    <property type="entry name" value="2_5_ligase"/>
    <property type="match status" value="1"/>
</dbReference>
<dbReference type="PANTHER" id="PTHR35561">
    <property type="entry name" value="RNA 2',3'-CYCLIC PHOSPHODIESTERASE"/>
    <property type="match status" value="1"/>
</dbReference>